<proteinExistence type="predicted"/>
<dbReference type="Proteomes" id="UP000033860">
    <property type="component" value="Unassembled WGS sequence"/>
</dbReference>
<sequence length="550" mass="60530">MIILLLFSFIGGLVTILSPCILPLLPIVLSTGVTGGKKKPLGVVTGFVVSFTLFTLFLTAIVKATGLSADFLRTLAALVILAFGLVLVVPQLNLLWERLVSRLASRGGSRVTGDGFSAGLLVGISLGLVWTPCVGPIMAAIITLAATGQTSASSVPIVLAYSLGTAIPLLAIVMGSRRLMKLTDKTVLIQKVFGLLMIATALAIYLNLDRQFQAWVLNRFPGYGTGLTSLEDNPMVEKELKRLQEETEEKKQGINLKNFGPAPELDGWTHWVNSEPLTLAGLRGKVVLVDFWTYSCINCIRTLPYLTSWYQKYADSGLVIIGVHSPEFEFEKDTQNVIEAMEDFGVTYPVVQDNDFNIWRAYNNRYWPAKYLIDKQGRVRYTHFGEGQYAETEKNIQLLLGETDTPMVDLQEYQSASRTPETYLGYGRLSGYASLEDLRPDQTTAYTAPDSLQLNQVAFSGQWLIAEEHAEPEPGARLSLRFDAKQVNLVMDTAAASGRVRVFLDGREISIVSVDSARLYNLVELATPGDHTLTLEFLDSGLQLFAFTFG</sequence>
<feature type="transmembrane region" description="Helical" evidence="6">
    <location>
        <begin position="41"/>
        <end position="62"/>
    </location>
</feature>
<feature type="transmembrane region" description="Helical" evidence="6">
    <location>
        <begin position="158"/>
        <end position="176"/>
    </location>
</feature>
<dbReference type="GO" id="GO:0016209">
    <property type="term" value="F:antioxidant activity"/>
    <property type="evidence" value="ECO:0007669"/>
    <property type="project" value="InterPro"/>
</dbReference>
<dbReference type="CDD" id="cd03012">
    <property type="entry name" value="TlpA_like_DipZ_like"/>
    <property type="match status" value="1"/>
</dbReference>
<dbReference type="Pfam" id="PF17991">
    <property type="entry name" value="Thioredoxin_10"/>
    <property type="match status" value="1"/>
</dbReference>
<dbReference type="InterPro" id="IPR050553">
    <property type="entry name" value="Thioredoxin_ResA/DsbE_sf"/>
</dbReference>
<dbReference type="InterPro" id="IPR013766">
    <property type="entry name" value="Thioredoxin_domain"/>
</dbReference>
<dbReference type="PROSITE" id="PS51352">
    <property type="entry name" value="THIOREDOXIN_2"/>
    <property type="match status" value="1"/>
</dbReference>
<dbReference type="PANTHER" id="PTHR42852:SF13">
    <property type="entry name" value="PROTEIN DIPZ"/>
    <property type="match status" value="1"/>
</dbReference>
<feature type="transmembrane region" description="Helical" evidence="6">
    <location>
        <begin position="116"/>
        <end position="146"/>
    </location>
</feature>
<evidence type="ECO:0000256" key="5">
    <source>
        <dbReference type="ARBA" id="ARBA00023136"/>
    </source>
</evidence>
<evidence type="ECO:0000256" key="4">
    <source>
        <dbReference type="ARBA" id="ARBA00022989"/>
    </source>
</evidence>
<dbReference type="PANTHER" id="PTHR42852">
    <property type="entry name" value="THIOL:DISULFIDE INTERCHANGE PROTEIN DSBE"/>
    <property type="match status" value="1"/>
</dbReference>
<feature type="transmembrane region" description="Helical" evidence="6">
    <location>
        <begin position="74"/>
        <end position="96"/>
    </location>
</feature>
<dbReference type="GO" id="GO:0017004">
    <property type="term" value="P:cytochrome complex assembly"/>
    <property type="evidence" value="ECO:0007669"/>
    <property type="project" value="InterPro"/>
</dbReference>
<evidence type="ECO:0000256" key="2">
    <source>
        <dbReference type="ARBA" id="ARBA00022475"/>
    </source>
</evidence>
<evidence type="ECO:0000256" key="6">
    <source>
        <dbReference type="SAM" id="Phobius"/>
    </source>
</evidence>
<accession>A0A0G1RXJ1</accession>
<name>A0A0G1RXJ1_9BACT</name>
<dbReference type="InterPro" id="IPR000866">
    <property type="entry name" value="AhpC/TSA"/>
</dbReference>
<dbReference type="EMBL" id="LCNT01000001">
    <property type="protein sequence ID" value="KKU62059.1"/>
    <property type="molecule type" value="Genomic_DNA"/>
</dbReference>
<dbReference type="GO" id="GO:0016491">
    <property type="term" value="F:oxidoreductase activity"/>
    <property type="evidence" value="ECO:0007669"/>
    <property type="project" value="InterPro"/>
</dbReference>
<comment type="caution">
    <text evidence="8">The sequence shown here is derived from an EMBL/GenBank/DDBJ whole genome shotgun (WGS) entry which is preliminary data.</text>
</comment>
<dbReference type="Gene3D" id="2.60.120.260">
    <property type="entry name" value="Galactose-binding domain-like"/>
    <property type="match status" value="1"/>
</dbReference>
<feature type="transmembrane region" description="Helical" evidence="6">
    <location>
        <begin position="188"/>
        <end position="208"/>
    </location>
</feature>
<dbReference type="InterPro" id="IPR003834">
    <property type="entry name" value="Cyt_c_assmbl_TM_dom"/>
</dbReference>
<dbReference type="SUPFAM" id="SSF52833">
    <property type="entry name" value="Thioredoxin-like"/>
    <property type="match status" value="1"/>
</dbReference>
<dbReference type="Pfam" id="PF02683">
    <property type="entry name" value="DsbD_TM"/>
    <property type="match status" value="1"/>
</dbReference>
<keyword evidence="5 6" id="KW-0472">Membrane</keyword>
<keyword evidence="3 6" id="KW-0812">Transmembrane</keyword>
<reference evidence="8 9" key="1">
    <citation type="journal article" date="2015" name="Nature">
        <title>rRNA introns, odd ribosomes, and small enigmatic genomes across a large radiation of phyla.</title>
        <authorList>
            <person name="Brown C.T."/>
            <person name="Hug L.A."/>
            <person name="Thomas B.C."/>
            <person name="Sharon I."/>
            <person name="Castelle C.J."/>
            <person name="Singh A."/>
            <person name="Wilkins M.J."/>
            <person name="Williams K.H."/>
            <person name="Banfield J.F."/>
        </authorList>
    </citation>
    <scope>NUCLEOTIDE SEQUENCE [LARGE SCALE GENOMIC DNA]</scope>
</reference>
<dbReference type="Gene3D" id="3.40.30.10">
    <property type="entry name" value="Glutaredoxin"/>
    <property type="match status" value="1"/>
</dbReference>
<gene>
    <name evidence="8" type="ORF">UX85_C0001G0273</name>
</gene>
<feature type="domain" description="Thioredoxin" evidence="7">
    <location>
        <begin position="256"/>
        <end position="401"/>
    </location>
</feature>
<protein>
    <recommendedName>
        <fullName evidence="7">Thioredoxin domain-containing protein</fullName>
    </recommendedName>
</protein>
<evidence type="ECO:0000256" key="3">
    <source>
        <dbReference type="ARBA" id="ARBA00022692"/>
    </source>
</evidence>
<evidence type="ECO:0000313" key="9">
    <source>
        <dbReference type="Proteomes" id="UP000033860"/>
    </source>
</evidence>
<evidence type="ECO:0000256" key="1">
    <source>
        <dbReference type="ARBA" id="ARBA00004651"/>
    </source>
</evidence>
<dbReference type="AlphaFoldDB" id="A0A0G1RXJ1"/>
<dbReference type="Pfam" id="PF00578">
    <property type="entry name" value="AhpC-TSA"/>
    <property type="match status" value="1"/>
</dbReference>
<feature type="transmembrane region" description="Helical" evidence="6">
    <location>
        <begin position="6"/>
        <end position="29"/>
    </location>
</feature>
<dbReference type="InterPro" id="IPR036249">
    <property type="entry name" value="Thioredoxin-like_sf"/>
</dbReference>
<dbReference type="InterPro" id="IPR041017">
    <property type="entry name" value="Thioredoxin_10"/>
</dbReference>
<evidence type="ECO:0000313" key="8">
    <source>
        <dbReference type="EMBL" id="KKU62059.1"/>
    </source>
</evidence>
<keyword evidence="2" id="KW-1003">Cell membrane</keyword>
<keyword evidence="4 6" id="KW-1133">Transmembrane helix</keyword>
<comment type="subcellular location">
    <subcellularLocation>
        <location evidence="1">Cell membrane</location>
        <topology evidence="1">Multi-pass membrane protein</topology>
    </subcellularLocation>
</comment>
<dbReference type="PATRIC" id="fig|1618371.3.peg.274"/>
<evidence type="ECO:0000259" key="7">
    <source>
        <dbReference type="PROSITE" id="PS51352"/>
    </source>
</evidence>
<dbReference type="GO" id="GO:0005886">
    <property type="term" value="C:plasma membrane"/>
    <property type="evidence" value="ECO:0007669"/>
    <property type="project" value="UniProtKB-SubCell"/>
</dbReference>
<organism evidence="8 9">
    <name type="scientific">Candidatus Beckwithbacteria bacterium GW2011_GWB1_47_15</name>
    <dbReference type="NCBI Taxonomy" id="1618371"/>
    <lineage>
        <taxon>Bacteria</taxon>
        <taxon>Candidatus Beckwithiibacteriota</taxon>
    </lineage>
</organism>